<dbReference type="EMBL" id="LNRQ01000007">
    <property type="protein sequence ID" value="KZM87688.1"/>
    <property type="molecule type" value="Genomic_DNA"/>
</dbReference>
<reference evidence="3" key="2">
    <citation type="submission" date="2022-03" db="EMBL/GenBank/DDBJ databases">
        <title>Draft title - Genomic analysis of global carrot germplasm unveils the trajectory of domestication and the origin of high carotenoid orange carrot.</title>
        <authorList>
            <person name="Iorizzo M."/>
            <person name="Ellison S."/>
            <person name="Senalik D."/>
            <person name="Macko-Podgorni A."/>
            <person name="Grzebelus D."/>
            <person name="Bostan H."/>
            <person name="Rolling W."/>
            <person name="Curaba J."/>
            <person name="Simon P."/>
        </authorList>
    </citation>
    <scope>NUCLEOTIDE SEQUENCE</scope>
    <source>
        <tissue evidence="3">Leaf</tissue>
    </source>
</reference>
<proteinExistence type="predicted"/>
<organism evidence="2">
    <name type="scientific">Daucus carota subsp. sativus</name>
    <name type="common">Carrot</name>
    <dbReference type="NCBI Taxonomy" id="79200"/>
    <lineage>
        <taxon>Eukaryota</taxon>
        <taxon>Viridiplantae</taxon>
        <taxon>Streptophyta</taxon>
        <taxon>Embryophyta</taxon>
        <taxon>Tracheophyta</taxon>
        <taxon>Spermatophyta</taxon>
        <taxon>Magnoliopsida</taxon>
        <taxon>eudicotyledons</taxon>
        <taxon>Gunneridae</taxon>
        <taxon>Pentapetalae</taxon>
        <taxon>asterids</taxon>
        <taxon>campanulids</taxon>
        <taxon>Apiales</taxon>
        <taxon>Apiaceae</taxon>
        <taxon>Apioideae</taxon>
        <taxon>Scandiceae</taxon>
        <taxon>Daucinae</taxon>
        <taxon>Daucus</taxon>
        <taxon>Daucus sect. Daucus</taxon>
    </lineage>
</organism>
<evidence type="ECO:0000256" key="1">
    <source>
        <dbReference type="SAM" id="MobiDB-lite"/>
    </source>
</evidence>
<sequence length="63" mass="6687">MLLQRSDGEGAAEAVDQANGGYANKHEGSSNLMCLDDHMNFSSGLAHNLIADKSLDKMALPEP</sequence>
<gene>
    <name evidence="2" type="ORF">DCAR_024789</name>
    <name evidence="3" type="ORF">DCAR_0728474</name>
</gene>
<reference evidence="2" key="1">
    <citation type="journal article" date="2016" name="Nat. Genet.">
        <title>A high-quality carrot genome assembly provides new insights into carotenoid accumulation and asterid genome evolution.</title>
        <authorList>
            <person name="Iorizzo M."/>
            <person name="Ellison S."/>
            <person name="Senalik D."/>
            <person name="Zeng P."/>
            <person name="Satapoomin P."/>
            <person name="Huang J."/>
            <person name="Bowman M."/>
            <person name="Iovene M."/>
            <person name="Sanseverino W."/>
            <person name="Cavagnaro P."/>
            <person name="Yildiz M."/>
            <person name="Macko-Podgorni A."/>
            <person name="Moranska E."/>
            <person name="Grzebelus E."/>
            <person name="Grzebelus D."/>
            <person name="Ashrafi H."/>
            <person name="Zheng Z."/>
            <person name="Cheng S."/>
            <person name="Spooner D."/>
            <person name="Van Deynze A."/>
            <person name="Simon P."/>
        </authorList>
    </citation>
    <scope>NUCLEOTIDE SEQUENCE [LARGE SCALE GENOMIC DNA]</scope>
    <source>
        <tissue evidence="2">Leaf</tissue>
    </source>
</reference>
<evidence type="ECO:0000313" key="3">
    <source>
        <dbReference type="EMBL" id="WOH09022.1"/>
    </source>
</evidence>
<evidence type="ECO:0000313" key="4">
    <source>
        <dbReference type="Proteomes" id="UP000077755"/>
    </source>
</evidence>
<name>A0A164TLI0_DAUCS</name>
<dbReference type="EMBL" id="CP093349">
    <property type="protein sequence ID" value="WOH09022.1"/>
    <property type="molecule type" value="Genomic_DNA"/>
</dbReference>
<feature type="region of interest" description="Disordered" evidence="1">
    <location>
        <begin position="1"/>
        <end position="27"/>
    </location>
</feature>
<keyword evidence="4" id="KW-1185">Reference proteome</keyword>
<evidence type="ECO:0000313" key="2">
    <source>
        <dbReference type="EMBL" id="KZM87688.1"/>
    </source>
</evidence>
<dbReference type="AlphaFoldDB" id="A0A164TLI0"/>
<accession>A0A164TLI0</accession>
<dbReference type="Proteomes" id="UP000077755">
    <property type="component" value="Chromosome 7"/>
</dbReference>
<dbReference type="Gramene" id="KZM87688">
    <property type="protein sequence ID" value="KZM87688"/>
    <property type="gene ID" value="DCAR_024789"/>
</dbReference>
<protein>
    <submittedName>
        <fullName evidence="2">Uncharacterized protein</fullName>
    </submittedName>
</protein>